<feature type="transmembrane region" description="Helical" evidence="6">
    <location>
        <begin position="209"/>
        <end position="227"/>
    </location>
</feature>
<keyword evidence="3 6" id="KW-1133">Transmembrane helix</keyword>
<feature type="region of interest" description="Disordered" evidence="5">
    <location>
        <begin position="463"/>
        <end position="528"/>
    </location>
</feature>
<feature type="transmembrane region" description="Helical" evidence="6">
    <location>
        <begin position="179"/>
        <end position="203"/>
    </location>
</feature>
<feature type="transmembrane region" description="Helical" evidence="6">
    <location>
        <begin position="234"/>
        <end position="255"/>
    </location>
</feature>
<accession>A0AAD5H2J1</accession>
<comment type="caution">
    <text evidence="8">The sequence shown here is derived from an EMBL/GenBank/DDBJ whole genome shotgun (WGS) entry which is preliminary data.</text>
</comment>
<feature type="transmembrane region" description="Helical" evidence="6">
    <location>
        <begin position="137"/>
        <end position="158"/>
    </location>
</feature>
<feature type="compositionally biased region" description="Low complexity" evidence="5">
    <location>
        <begin position="470"/>
        <end position="482"/>
    </location>
</feature>
<feature type="region of interest" description="Disordered" evidence="5">
    <location>
        <begin position="802"/>
        <end position="825"/>
    </location>
</feature>
<feature type="compositionally biased region" description="Low complexity" evidence="5">
    <location>
        <begin position="746"/>
        <end position="759"/>
    </location>
</feature>
<feature type="compositionally biased region" description="Low complexity" evidence="5">
    <location>
        <begin position="693"/>
        <end position="711"/>
    </location>
</feature>
<feature type="domain" description="Anticodon-binding" evidence="7">
    <location>
        <begin position="563"/>
        <end position="640"/>
    </location>
</feature>
<feature type="compositionally biased region" description="Basic residues" evidence="5">
    <location>
        <begin position="504"/>
        <end position="513"/>
    </location>
</feature>
<evidence type="ECO:0000259" key="7">
    <source>
        <dbReference type="Pfam" id="PF03129"/>
    </source>
</evidence>
<feature type="transmembrane region" description="Helical" evidence="6">
    <location>
        <begin position="65"/>
        <end position="84"/>
    </location>
</feature>
<evidence type="ECO:0000256" key="1">
    <source>
        <dbReference type="ARBA" id="ARBA00004141"/>
    </source>
</evidence>
<evidence type="ECO:0000313" key="9">
    <source>
        <dbReference type="Proteomes" id="UP001205105"/>
    </source>
</evidence>
<comment type="subcellular location">
    <subcellularLocation>
        <location evidence="1">Membrane</location>
        <topology evidence="1">Multi-pass membrane protein</topology>
    </subcellularLocation>
</comment>
<feature type="compositionally biased region" description="Acidic residues" evidence="5">
    <location>
        <begin position="712"/>
        <end position="723"/>
    </location>
</feature>
<dbReference type="InterPro" id="IPR036621">
    <property type="entry name" value="Anticodon-bd_dom_sf"/>
</dbReference>
<feature type="transmembrane region" description="Helical" evidence="6">
    <location>
        <begin position="105"/>
        <end position="125"/>
    </location>
</feature>
<feature type="transmembrane region" description="Helical" evidence="6">
    <location>
        <begin position="275"/>
        <end position="295"/>
    </location>
</feature>
<keyword evidence="9" id="KW-1185">Reference proteome</keyword>
<organism evidence="8 9">
    <name type="scientific">Chlorella ohadii</name>
    <dbReference type="NCBI Taxonomy" id="2649997"/>
    <lineage>
        <taxon>Eukaryota</taxon>
        <taxon>Viridiplantae</taxon>
        <taxon>Chlorophyta</taxon>
        <taxon>core chlorophytes</taxon>
        <taxon>Trebouxiophyceae</taxon>
        <taxon>Chlorellales</taxon>
        <taxon>Chlorellaceae</taxon>
        <taxon>Chlorella clade</taxon>
        <taxon>Chlorella</taxon>
    </lineage>
</organism>
<feature type="region of interest" description="Disordered" evidence="5">
    <location>
        <begin position="693"/>
        <end position="786"/>
    </location>
</feature>
<dbReference type="SUPFAM" id="SSF52954">
    <property type="entry name" value="Class II aaRS ABD-related"/>
    <property type="match status" value="1"/>
</dbReference>
<evidence type="ECO:0000256" key="2">
    <source>
        <dbReference type="ARBA" id="ARBA00022692"/>
    </source>
</evidence>
<keyword evidence="2 6" id="KW-0812">Transmembrane</keyword>
<reference evidence="8" key="1">
    <citation type="submission" date="2020-11" db="EMBL/GenBank/DDBJ databases">
        <title>Chlorella ohadii genome sequencing and assembly.</title>
        <authorList>
            <person name="Murik O."/>
            <person name="Treves H."/>
            <person name="Kedem I."/>
            <person name="Shotland Y."/>
            <person name="Kaplan A."/>
        </authorList>
    </citation>
    <scope>NUCLEOTIDE SEQUENCE</scope>
    <source>
        <strain evidence="8">1</strain>
    </source>
</reference>
<dbReference type="Pfam" id="PF04172">
    <property type="entry name" value="LrgB"/>
    <property type="match status" value="1"/>
</dbReference>
<keyword evidence="4 6" id="KW-0472">Membrane</keyword>
<dbReference type="Pfam" id="PF03129">
    <property type="entry name" value="HGTP_anticodon"/>
    <property type="match status" value="1"/>
</dbReference>
<feature type="transmembrane region" description="Helical" evidence="6">
    <location>
        <begin position="307"/>
        <end position="330"/>
    </location>
</feature>
<dbReference type="PANTHER" id="PTHR30249:SF0">
    <property type="entry name" value="PLASTIDAL GLYCOLATE_GLYCERATE TRANSLOCATOR 1, CHLOROPLASTIC"/>
    <property type="match status" value="1"/>
</dbReference>
<dbReference type="Proteomes" id="UP001205105">
    <property type="component" value="Unassembled WGS sequence"/>
</dbReference>
<sequence length="825" mass="86760">MRITATDGELQPIVASASLEVEDVEDTEDSELPLAPTLRRRLAWVPPLLLLYVLDKLLGLLSPLIHFPASLIGMAAIVALLLAAQRQRPSLALAAELWFRPGVDFVHAWLPLWYIPAIVGIPLAVQPLSGAALAKAAALVLLGIPLVVWFTAGVALLVRKAVKTEPGTFTFHAAKLEVTWLHFAAWGGLAAASLLLAAVLPGITGRYTAFPFLLAAAVLGYMVGMALPARVQLVVHPILVCGATPNAGAALHGLLTRAGYWATLQGFVTRGRGGFWGPGDLLFSFLGVVILSFGFKVYEQWPVMRRHAVEILAATASSALFAMVTTAGMARAAGLPPGIARGLVPRSVTMALALPIAEQLDAPQPITAAAVALTGTAGSLMVRLLLDAARFKDPIARGLAAAAAAHGFGTAALSAREPETLPYCALSYAIAPPAHPPGAHLAAASMAGHICAQIHNQETAGIMAKKAKAAQEQPDQAAAAAAEGGSTKPSKEPQAVPAAEGAGKRRGKKRRRSKKEEQQLPQDELARRERQRKLRDLALRLRADGKVYKKGRQRKHKPRRKVQLIIVPIVWQKKKQEAAAVLGAAEKVQELLRGLGVKCDTDTTTELTPGQKFRHWEEKGIMLRVELGPKEAAEGTCILARCRKAGKPSDLRLCVFIPAAGEVAQKQTLAVGPALCAQVKAQLAEMGETLAPPEAAAAAGEAGAQQQGAAEPAEEGQQAEEEQPDKKAKKGAAAAAPAAAEREQAAEQQQRQQGVGQSAEDLEGDFAGVPLLGEQGPGKKGKKKQAAKAVVEAEVAAFKDVLASGGGGEEGGKQKKGKKHKLVAF</sequence>
<dbReference type="GO" id="GO:0016020">
    <property type="term" value="C:membrane"/>
    <property type="evidence" value="ECO:0007669"/>
    <property type="project" value="UniProtKB-SubCell"/>
</dbReference>
<evidence type="ECO:0000313" key="8">
    <source>
        <dbReference type="EMBL" id="KAI7841491.1"/>
    </source>
</evidence>
<dbReference type="InterPro" id="IPR004154">
    <property type="entry name" value="Anticodon-bd"/>
</dbReference>
<dbReference type="PANTHER" id="PTHR30249">
    <property type="entry name" value="PUTATIVE SEROTONIN TRANSPORTER"/>
    <property type="match status" value="1"/>
</dbReference>
<dbReference type="InterPro" id="IPR007300">
    <property type="entry name" value="CidB/LrgB"/>
</dbReference>
<proteinExistence type="predicted"/>
<evidence type="ECO:0000256" key="3">
    <source>
        <dbReference type="ARBA" id="ARBA00022989"/>
    </source>
</evidence>
<dbReference type="AlphaFoldDB" id="A0AAD5H2J1"/>
<name>A0AAD5H2J1_9CHLO</name>
<evidence type="ECO:0000256" key="6">
    <source>
        <dbReference type="SAM" id="Phobius"/>
    </source>
</evidence>
<dbReference type="EMBL" id="JADXDR010000063">
    <property type="protein sequence ID" value="KAI7841491.1"/>
    <property type="molecule type" value="Genomic_DNA"/>
</dbReference>
<protein>
    <recommendedName>
        <fullName evidence="7">Anticodon-binding domain-containing protein</fullName>
    </recommendedName>
</protein>
<evidence type="ECO:0000256" key="5">
    <source>
        <dbReference type="SAM" id="MobiDB-lite"/>
    </source>
</evidence>
<dbReference type="Gene3D" id="3.40.50.800">
    <property type="entry name" value="Anticodon-binding domain"/>
    <property type="match status" value="1"/>
</dbReference>
<feature type="compositionally biased region" description="Basic residues" evidence="5">
    <location>
        <begin position="814"/>
        <end position="825"/>
    </location>
</feature>
<evidence type="ECO:0000256" key="4">
    <source>
        <dbReference type="ARBA" id="ARBA00023136"/>
    </source>
</evidence>
<feature type="compositionally biased region" description="Basic and acidic residues" evidence="5">
    <location>
        <begin position="514"/>
        <end position="528"/>
    </location>
</feature>
<gene>
    <name evidence="8" type="ORF">COHA_004884</name>
</gene>